<reference evidence="3" key="1">
    <citation type="submission" date="2025-08" db="UniProtKB">
        <authorList>
            <consortium name="RefSeq"/>
        </authorList>
    </citation>
    <scope>IDENTIFICATION</scope>
    <source>
        <tissue evidence="3">Young leaves</tissue>
    </source>
</reference>
<dbReference type="Gene3D" id="1.20.1280.50">
    <property type="match status" value="1"/>
</dbReference>
<proteinExistence type="predicted"/>
<dbReference type="KEGG" id="cmax:111466331"/>
<evidence type="ECO:0000259" key="1">
    <source>
        <dbReference type="PROSITE" id="PS50181"/>
    </source>
</evidence>
<dbReference type="Pfam" id="PF12937">
    <property type="entry name" value="F-box-like"/>
    <property type="match status" value="1"/>
</dbReference>
<accession>A0A6J1HNP9</accession>
<dbReference type="OrthoDB" id="1867629at2759"/>
<dbReference type="InterPro" id="IPR017451">
    <property type="entry name" value="F-box-assoc_interact_dom"/>
</dbReference>
<dbReference type="Proteomes" id="UP000504608">
    <property type="component" value="Unplaced"/>
</dbReference>
<dbReference type="RefSeq" id="XP_022966697.1">
    <property type="nucleotide sequence ID" value="XM_023110929.1"/>
</dbReference>
<keyword evidence="2" id="KW-1185">Reference proteome</keyword>
<evidence type="ECO:0000313" key="2">
    <source>
        <dbReference type="Proteomes" id="UP000504608"/>
    </source>
</evidence>
<dbReference type="InterPro" id="IPR036047">
    <property type="entry name" value="F-box-like_dom_sf"/>
</dbReference>
<dbReference type="GeneID" id="111466331"/>
<dbReference type="PANTHER" id="PTHR31672:SF13">
    <property type="entry name" value="F-BOX PROTEIN CPR30-LIKE"/>
    <property type="match status" value="1"/>
</dbReference>
<dbReference type="AlphaFoldDB" id="A0A6J1HNP9"/>
<name>A0A6J1HNP9_CUCMA</name>
<dbReference type="NCBIfam" id="TIGR01640">
    <property type="entry name" value="F_box_assoc_1"/>
    <property type="match status" value="1"/>
</dbReference>
<organism evidence="2 3">
    <name type="scientific">Cucurbita maxima</name>
    <name type="common">Pumpkin</name>
    <name type="synonym">Winter squash</name>
    <dbReference type="NCBI Taxonomy" id="3661"/>
    <lineage>
        <taxon>Eukaryota</taxon>
        <taxon>Viridiplantae</taxon>
        <taxon>Streptophyta</taxon>
        <taxon>Embryophyta</taxon>
        <taxon>Tracheophyta</taxon>
        <taxon>Spermatophyta</taxon>
        <taxon>Magnoliopsida</taxon>
        <taxon>eudicotyledons</taxon>
        <taxon>Gunneridae</taxon>
        <taxon>Pentapetalae</taxon>
        <taxon>rosids</taxon>
        <taxon>fabids</taxon>
        <taxon>Cucurbitales</taxon>
        <taxon>Cucurbitaceae</taxon>
        <taxon>Cucurbiteae</taxon>
        <taxon>Cucurbita</taxon>
    </lineage>
</organism>
<evidence type="ECO:0000313" key="3">
    <source>
        <dbReference type="RefSeq" id="XP_022966697.1"/>
    </source>
</evidence>
<sequence>MGHSGTLKDLPTILLIEILSRLLRESLLQFKLVCKFWYVLIKDPTIFSLQHERIFIKWREIESPTYVRASKSHVASQMHHEGTYYWWAYKEGVTNIIHTFDMREEVFGKISVPNNIAEEREEYISMEILNGSIVIFHYLVSGNEKTFDNWEREKDVISWSKVMTISSLLGVEKPLLFVNSNELLIETNEGQVVYYNIKTHMTKVLPLKRIHVCSRQYLSLDKFKSIKSNRVYVYTYFYFLGS</sequence>
<protein>
    <submittedName>
        <fullName evidence="3">Uncharacterized protein LOC111466331</fullName>
    </submittedName>
</protein>
<dbReference type="PROSITE" id="PS50181">
    <property type="entry name" value="FBOX"/>
    <property type="match status" value="1"/>
</dbReference>
<gene>
    <name evidence="3" type="primary">LOC111466331</name>
</gene>
<dbReference type="SUPFAM" id="SSF81383">
    <property type="entry name" value="F-box domain"/>
    <property type="match status" value="1"/>
</dbReference>
<feature type="domain" description="F-box" evidence="1">
    <location>
        <begin position="4"/>
        <end position="50"/>
    </location>
</feature>
<dbReference type="InterPro" id="IPR001810">
    <property type="entry name" value="F-box_dom"/>
</dbReference>
<dbReference type="PANTHER" id="PTHR31672">
    <property type="entry name" value="BNACNNG10540D PROTEIN"/>
    <property type="match status" value="1"/>
</dbReference>
<dbReference type="InterPro" id="IPR050796">
    <property type="entry name" value="SCF_F-box_component"/>
</dbReference>